<evidence type="ECO:0000313" key="2">
    <source>
        <dbReference type="Proteomes" id="UP000238312"/>
    </source>
</evidence>
<dbReference type="AlphaFoldDB" id="A0A2T0N084"/>
<gene>
    <name evidence="1" type="ORF">B0I32_1071</name>
</gene>
<proteinExistence type="predicted"/>
<organism evidence="1 2">
    <name type="scientific">Nonomuraea fuscirosea</name>
    <dbReference type="NCBI Taxonomy" id="1291556"/>
    <lineage>
        <taxon>Bacteria</taxon>
        <taxon>Bacillati</taxon>
        <taxon>Actinomycetota</taxon>
        <taxon>Actinomycetes</taxon>
        <taxon>Streptosporangiales</taxon>
        <taxon>Streptosporangiaceae</taxon>
        <taxon>Nonomuraea</taxon>
    </lineage>
</organism>
<comment type="caution">
    <text evidence="1">The sequence shown here is derived from an EMBL/GenBank/DDBJ whole genome shotgun (WGS) entry which is preliminary data.</text>
</comment>
<dbReference type="EMBL" id="PVNG01000007">
    <property type="protein sequence ID" value="PRX65242.1"/>
    <property type="molecule type" value="Genomic_DNA"/>
</dbReference>
<dbReference type="Proteomes" id="UP000238312">
    <property type="component" value="Unassembled WGS sequence"/>
</dbReference>
<evidence type="ECO:0000313" key="1">
    <source>
        <dbReference type="EMBL" id="PRX65242.1"/>
    </source>
</evidence>
<sequence>MRWGAYVREEVLACLPEPPDGLTVSEVRARLWRPVTSDYVRKWLRVLMSEGAVVRQEVSLEGREWARPAWRRARFVYARMPGSEPPSRR</sequence>
<keyword evidence="2" id="KW-1185">Reference proteome</keyword>
<reference evidence="1 2" key="1">
    <citation type="submission" date="2018-03" db="EMBL/GenBank/DDBJ databases">
        <title>Genomic Encyclopedia of Type Strains, Phase III (KMG-III): the genomes of soil and plant-associated and newly described type strains.</title>
        <authorList>
            <person name="Whitman W."/>
        </authorList>
    </citation>
    <scope>NUCLEOTIDE SEQUENCE [LARGE SCALE GENOMIC DNA]</scope>
    <source>
        <strain evidence="1 2">CGMCC 4.7104</strain>
    </source>
</reference>
<protein>
    <submittedName>
        <fullName evidence="1">Uncharacterized protein</fullName>
    </submittedName>
</protein>
<accession>A0A2T0N084</accession>
<name>A0A2T0N084_9ACTN</name>